<accession>A0ABS7EZK1</accession>
<comment type="caution">
    <text evidence="6">The sequence shown here is derived from an EMBL/GenBank/DDBJ whole genome shotgun (WGS) entry which is preliminary data.</text>
</comment>
<dbReference type="InterPro" id="IPR036661">
    <property type="entry name" value="Luciferase-like_sf"/>
</dbReference>
<keyword evidence="3" id="KW-0560">Oxidoreductase</keyword>
<evidence type="ECO:0000256" key="4">
    <source>
        <dbReference type="ARBA" id="ARBA00023033"/>
    </source>
</evidence>
<dbReference type="RefSeq" id="WP_220116196.1">
    <property type="nucleotide sequence ID" value="NZ_JAHZUY010000006.1"/>
</dbReference>
<evidence type="ECO:0000256" key="1">
    <source>
        <dbReference type="ARBA" id="ARBA00022630"/>
    </source>
</evidence>
<gene>
    <name evidence="6" type="ORF">K1J50_04240</name>
</gene>
<evidence type="ECO:0000313" key="7">
    <source>
        <dbReference type="Proteomes" id="UP001519924"/>
    </source>
</evidence>
<keyword evidence="1" id="KW-0285">Flavoprotein</keyword>
<sequence length="348" mass="37861">MLDLGGALEVFTTCPQSKEFPAADYLRRALEVSAWSDEAGCAGMLIYTDNGIADPWLVAQAVLEGTRRLCPLVAVQPVYMHPYAAAKMVASLGFLHGRRICLNMLAGGFRNDLLALGDETPHDDRYARTIEYTLIMRQLLEADRPVTFEGRYYRVRGLRVTPALPAELFPGLLISGSSAAGRAAAAAIGATAIEYPRPPAEAAAGEEAFPAGLRRGVRIGIIARADPEEAWRAAWERFPADRRGRLAHGLAMRTSDSVWHRQLSDLAREAAAQENPYWLWPFENYSTFCPYLVGDYGTVAAEVARYLGLGASAFILDIPREPGDLEAAGIVFRAALEKAATPRAPPDG</sequence>
<dbReference type="PANTHER" id="PTHR42847">
    <property type="entry name" value="ALKANESULFONATE MONOOXYGENASE"/>
    <property type="match status" value="1"/>
</dbReference>
<organism evidence="6 7">
    <name type="scientific">Caldovatus aquaticus</name>
    <dbReference type="NCBI Taxonomy" id="2865671"/>
    <lineage>
        <taxon>Bacteria</taxon>
        <taxon>Pseudomonadati</taxon>
        <taxon>Pseudomonadota</taxon>
        <taxon>Alphaproteobacteria</taxon>
        <taxon>Acetobacterales</taxon>
        <taxon>Roseomonadaceae</taxon>
        <taxon>Caldovatus</taxon>
    </lineage>
</organism>
<evidence type="ECO:0000313" key="6">
    <source>
        <dbReference type="EMBL" id="MBW8268688.1"/>
    </source>
</evidence>
<dbReference type="PANTHER" id="PTHR42847:SF4">
    <property type="entry name" value="ALKANESULFONATE MONOOXYGENASE-RELATED"/>
    <property type="match status" value="1"/>
</dbReference>
<name>A0ABS7EZK1_9PROT</name>
<evidence type="ECO:0000259" key="5">
    <source>
        <dbReference type="Pfam" id="PF00296"/>
    </source>
</evidence>
<dbReference type="InterPro" id="IPR011251">
    <property type="entry name" value="Luciferase-like_dom"/>
</dbReference>
<reference evidence="6 7" key="1">
    <citation type="submission" date="2021-08" db="EMBL/GenBank/DDBJ databases">
        <title>Caldovatus sediminis gen. nov., sp. nov., a moderately thermophilic bacterium isolated from a hot spring.</title>
        <authorList>
            <person name="Hu C.-J."/>
            <person name="Li W.-J."/>
            <person name="Xian W.-D."/>
        </authorList>
    </citation>
    <scope>NUCLEOTIDE SEQUENCE [LARGE SCALE GENOMIC DNA]</scope>
    <source>
        <strain evidence="6 7">SYSU G05006</strain>
    </source>
</reference>
<keyword evidence="2" id="KW-0288">FMN</keyword>
<dbReference type="SUPFAM" id="SSF51679">
    <property type="entry name" value="Bacterial luciferase-like"/>
    <property type="match status" value="1"/>
</dbReference>
<keyword evidence="4" id="KW-0503">Monooxygenase</keyword>
<keyword evidence="7" id="KW-1185">Reference proteome</keyword>
<proteinExistence type="predicted"/>
<dbReference type="Proteomes" id="UP001519924">
    <property type="component" value="Unassembled WGS sequence"/>
</dbReference>
<protein>
    <submittedName>
        <fullName evidence="6">LLM class flavin-dependent oxidoreductase</fullName>
    </submittedName>
</protein>
<dbReference type="Pfam" id="PF00296">
    <property type="entry name" value="Bac_luciferase"/>
    <property type="match status" value="1"/>
</dbReference>
<feature type="domain" description="Luciferase-like" evidence="5">
    <location>
        <begin position="21"/>
        <end position="311"/>
    </location>
</feature>
<dbReference type="InterPro" id="IPR050172">
    <property type="entry name" value="SsuD_RutA_monooxygenase"/>
</dbReference>
<dbReference type="Gene3D" id="3.20.20.30">
    <property type="entry name" value="Luciferase-like domain"/>
    <property type="match status" value="1"/>
</dbReference>
<evidence type="ECO:0000256" key="2">
    <source>
        <dbReference type="ARBA" id="ARBA00022643"/>
    </source>
</evidence>
<evidence type="ECO:0000256" key="3">
    <source>
        <dbReference type="ARBA" id="ARBA00023002"/>
    </source>
</evidence>
<dbReference type="EMBL" id="JAHZUY010000006">
    <property type="protein sequence ID" value="MBW8268688.1"/>
    <property type="molecule type" value="Genomic_DNA"/>
</dbReference>